<dbReference type="Proteomes" id="UP000682733">
    <property type="component" value="Unassembled WGS sequence"/>
</dbReference>
<feature type="region of interest" description="Disordered" evidence="1">
    <location>
        <begin position="17"/>
        <end position="74"/>
    </location>
</feature>
<dbReference type="Proteomes" id="UP000677228">
    <property type="component" value="Unassembled WGS sequence"/>
</dbReference>
<feature type="compositionally biased region" description="Basic residues" evidence="1">
    <location>
        <begin position="34"/>
        <end position="45"/>
    </location>
</feature>
<evidence type="ECO:0000313" key="2">
    <source>
        <dbReference type="EMBL" id="CAF1215788.1"/>
    </source>
</evidence>
<evidence type="ECO:0000313" key="3">
    <source>
        <dbReference type="EMBL" id="CAF4024302.1"/>
    </source>
</evidence>
<protein>
    <submittedName>
        <fullName evidence="3">Uncharacterized protein</fullName>
    </submittedName>
</protein>
<organism evidence="3 4">
    <name type="scientific">Didymodactylos carnosus</name>
    <dbReference type="NCBI Taxonomy" id="1234261"/>
    <lineage>
        <taxon>Eukaryota</taxon>
        <taxon>Metazoa</taxon>
        <taxon>Spiralia</taxon>
        <taxon>Gnathifera</taxon>
        <taxon>Rotifera</taxon>
        <taxon>Eurotatoria</taxon>
        <taxon>Bdelloidea</taxon>
        <taxon>Philodinida</taxon>
        <taxon>Philodinidae</taxon>
        <taxon>Didymodactylos</taxon>
    </lineage>
</organism>
<evidence type="ECO:0000313" key="4">
    <source>
        <dbReference type="Proteomes" id="UP000682733"/>
    </source>
</evidence>
<dbReference type="EMBL" id="CAJNOK010014976">
    <property type="protein sequence ID" value="CAF1215788.1"/>
    <property type="molecule type" value="Genomic_DNA"/>
</dbReference>
<feature type="compositionally biased region" description="Polar residues" evidence="1">
    <location>
        <begin position="46"/>
        <end position="58"/>
    </location>
</feature>
<comment type="caution">
    <text evidence="3">The sequence shown here is derived from an EMBL/GenBank/DDBJ whole genome shotgun (WGS) entry which is preliminary data.</text>
</comment>
<reference evidence="3" key="1">
    <citation type="submission" date="2021-02" db="EMBL/GenBank/DDBJ databases">
        <authorList>
            <person name="Nowell W R."/>
        </authorList>
    </citation>
    <scope>NUCLEOTIDE SEQUENCE</scope>
</reference>
<dbReference type="EMBL" id="CAJOBA010036512">
    <property type="protein sequence ID" value="CAF4024302.1"/>
    <property type="molecule type" value="Genomic_DNA"/>
</dbReference>
<dbReference type="AlphaFoldDB" id="A0A8S2NY86"/>
<sequence length="132" mass="15580">MSVSLRVQEILARCEVEEKLHKTDRRNEKDWQRRKERKQQQRQKQHSTQNYKQYSDEVSSIDSKQSNKSSEDGEANLPYMYWSAANEPRAAVQEQVYSFLDSDLEKKFFDESTESEGEESDPSSGDEKYEVN</sequence>
<feature type="region of interest" description="Disordered" evidence="1">
    <location>
        <begin position="108"/>
        <end position="132"/>
    </location>
</feature>
<feature type="compositionally biased region" description="Acidic residues" evidence="1">
    <location>
        <begin position="111"/>
        <end position="121"/>
    </location>
</feature>
<accession>A0A8S2NY86</accession>
<feature type="compositionally biased region" description="Basic and acidic residues" evidence="1">
    <location>
        <begin position="17"/>
        <end position="33"/>
    </location>
</feature>
<gene>
    <name evidence="2" type="ORF">OVA965_LOCUS24673</name>
    <name evidence="3" type="ORF">TMI583_LOCUS25394</name>
</gene>
<proteinExistence type="predicted"/>
<evidence type="ECO:0000256" key="1">
    <source>
        <dbReference type="SAM" id="MobiDB-lite"/>
    </source>
</evidence>
<name>A0A8S2NY86_9BILA</name>